<organism evidence="1 2">
    <name type="scientific">Corallococcus coralloides</name>
    <name type="common">Myxococcus coralloides</name>
    <dbReference type="NCBI Taxonomy" id="184914"/>
    <lineage>
        <taxon>Bacteria</taxon>
        <taxon>Pseudomonadati</taxon>
        <taxon>Myxococcota</taxon>
        <taxon>Myxococcia</taxon>
        <taxon>Myxococcales</taxon>
        <taxon>Cystobacterineae</taxon>
        <taxon>Myxococcaceae</taxon>
        <taxon>Corallococcus</taxon>
    </lineage>
</organism>
<accession>A0A410S1J4</accession>
<dbReference type="AlphaFoldDB" id="A0A410S1J4"/>
<reference evidence="1 2" key="1">
    <citation type="submission" date="2018-12" db="EMBL/GenBank/DDBJ databases">
        <title>Complete Genome Sequence of the Corallopyronin A producing Myxobacterium Corallococcus coralloides B035.</title>
        <authorList>
            <person name="Bouhired S.M."/>
            <person name="Rupp O."/>
            <person name="Blom J."/>
            <person name="Schaeberle T.F."/>
            <person name="Kehraus S."/>
            <person name="Schiefer A."/>
            <person name="Pfarr K."/>
            <person name="Goesmann A."/>
            <person name="Hoerauf A."/>
            <person name="Koenig G.M."/>
        </authorList>
    </citation>
    <scope>NUCLEOTIDE SEQUENCE [LARGE SCALE GENOMIC DNA]</scope>
    <source>
        <strain evidence="1 2">B035</strain>
    </source>
</reference>
<name>A0A410S1J4_CORCK</name>
<dbReference type="EMBL" id="CP034669">
    <property type="protein sequence ID" value="QAT88079.1"/>
    <property type="molecule type" value="Genomic_DNA"/>
</dbReference>
<proteinExistence type="predicted"/>
<evidence type="ECO:0000313" key="2">
    <source>
        <dbReference type="Proteomes" id="UP000288758"/>
    </source>
</evidence>
<evidence type="ECO:0008006" key="3">
    <source>
        <dbReference type="Google" id="ProtNLM"/>
    </source>
</evidence>
<gene>
    <name evidence="1" type="ORF">EJ065_6551</name>
</gene>
<protein>
    <recommendedName>
        <fullName evidence="3">Transposase</fullName>
    </recommendedName>
</protein>
<dbReference type="RefSeq" id="WP_164933367.1">
    <property type="nucleotide sequence ID" value="NZ_CP034669.1"/>
</dbReference>
<evidence type="ECO:0000313" key="1">
    <source>
        <dbReference type="EMBL" id="QAT88079.1"/>
    </source>
</evidence>
<dbReference type="Proteomes" id="UP000288758">
    <property type="component" value="Chromosome"/>
</dbReference>
<sequence length="56" mass="6298">MPKPPPKPPELLDVIRRYEPVEAKVLQSHFGVSQPTLSRWLKALGDSVCQMGRTRG</sequence>